<name>A0A3D8RFB1_9EURO</name>
<organism evidence="2 3">
    <name type="scientific">Aspergillus mulundensis</name>
    <dbReference type="NCBI Taxonomy" id="1810919"/>
    <lineage>
        <taxon>Eukaryota</taxon>
        <taxon>Fungi</taxon>
        <taxon>Dikarya</taxon>
        <taxon>Ascomycota</taxon>
        <taxon>Pezizomycotina</taxon>
        <taxon>Eurotiomycetes</taxon>
        <taxon>Eurotiomycetidae</taxon>
        <taxon>Eurotiales</taxon>
        <taxon>Aspergillaceae</taxon>
        <taxon>Aspergillus</taxon>
        <taxon>Aspergillus subgen. Nidulantes</taxon>
    </lineage>
</organism>
<feature type="compositionally biased region" description="Gly residues" evidence="1">
    <location>
        <begin position="167"/>
        <end position="177"/>
    </location>
</feature>
<comment type="caution">
    <text evidence="2">The sequence shown here is derived from an EMBL/GenBank/DDBJ whole genome shotgun (WGS) entry which is preliminary data.</text>
</comment>
<evidence type="ECO:0008006" key="4">
    <source>
        <dbReference type="Google" id="ProtNLM"/>
    </source>
</evidence>
<evidence type="ECO:0000256" key="1">
    <source>
        <dbReference type="SAM" id="MobiDB-lite"/>
    </source>
</evidence>
<dbReference type="GeneID" id="38118192"/>
<feature type="region of interest" description="Disordered" evidence="1">
    <location>
        <begin position="153"/>
        <end position="187"/>
    </location>
</feature>
<dbReference type="Proteomes" id="UP000256690">
    <property type="component" value="Unassembled WGS sequence"/>
</dbReference>
<dbReference type="OrthoDB" id="9985637at2759"/>
<dbReference type="EMBL" id="PVWQ01000009">
    <property type="protein sequence ID" value="RDW72650.1"/>
    <property type="molecule type" value="Genomic_DNA"/>
</dbReference>
<feature type="compositionally biased region" description="Low complexity" evidence="1">
    <location>
        <begin position="74"/>
        <end position="117"/>
    </location>
</feature>
<dbReference type="Gene3D" id="3.30.450.30">
    <property type="entry name" value="Dynein light chain 2a, cytoplasmic"/>
    <property type="match status" value="1"/>
</dbReference>
<dbReference type="STRING" id="1810919.A0A3D8RFB1"/>
<dbReference type="AlphaFoldDB" id="A0A3D8RFB1"/>
<feature type="compositionally biased region" description="Acidic residues" evidence="1">
    <location>
        <begin position="178"/>
        <end position="187"/>
    </location>
</feature>
<keyword evidence="3" id="KW-1185">Reference proteome</keyword>
<accession>A0A3D8RFB1</accession>
<dbReference type="PANTHER" id="PTHR10779">
    <property type="entry name" value="DYNEIN LIGHT CHAIN ROADBLOCK"/>
    <property type="match status" value="1"/>
</dbReference>
<sequence length="238" mass="24079">MASSTTSPQIPQHVSALLSHLTSRPGVQSTLILSRKDGSIIQTTGLLAPPKRPSVTSEASAPVPAPGASEDAGPATDAATSTDTTTTTDTETPSTETESQLQSATSTSTQTQTQAQSKPYQPTQAESLAAHIFAFVSSASNLSLALANPLDGKTSSANGVGETGLVNGTGGGTGTGEGEGEGSEGLDDDEVKLMRLRTKKHEVVVVPDRKYLLCVVQDATPTAAGSGGLATGAGRFSR</sequence>
<protein>
    <recommendedName>
        <fullName evidence="4">Roadblock/LAMTOR2 domain-containing protein</fullName>
    </recommendedName>
</protein>
<reference evidence="2 3" key="1">
    <citation type="journal article" date="2018" name="IMA Fungus">
        <title>IMA Genome-F 9: Draft genome sequence of Annulohypoxylon stygium, Aspergillus mulundensis, Berkeleyomyces basicola (syn. Thielaviopsis basicola), Ceratocystis smalleyi, two Cercospora beticola strains, Coleophoma cylindrospora, Fusarium fracticaudum, Phialophora cf. hyalina, and Morchella septimelata.</title>
        <authorList>
            <person name="Wingfield B.D."/>
            <person name="Bills G.F."/>
            <person name="Dong Y."/>
            <person name="Huang W."/>
            <person name="Nel W.J."/>
            <person name="Swalarsk-Parry B.S."/>
            <person name="Vaghefi N."/>
            <person name="Wilken P.M."/>
            <person name="An Z."/>
            <person name="de Beer Z.W."/>
            <person name="De Vos L."/>
            <person name="Chen L."/>
            <person name="Duong T.A."/>
            <person name="Gao Y."/>
            <person name="Hammerbacher A."/>
            <person name="Kikkert J.R."/>
            <person name="Li Y."/>
            <person name="Li H."/>
            <person name="Li K."/>
            <person name="Li Q."/>
            <person name="Liu X."/>
            <person name="Ma X."/>
            <person name="Naidoo K."/>
            <person name="Pethybridge S.J."/>
            <person name="Sun J."/>
            <person name="Steenkamp E.T."/>
            <person name="van der Nest M.A."/>
            <person name="van Wyk S."/>
            <person name="Wingfield M.J."/>
            <person name="Xiong C."/>
            <person name="Yue Q."/>
            <person name="Zhang X."/>
        </authorList>
    </citation>
    <scope>NUCLEOTIDE SEQUENCE [LARGE SCALE GENOMIC DNA]</scope>
    <source>
        <strain evidence="2 3">DSM 5745</strain>
    </source>
</reference>
<proteinExistence type="predicted"/>
<evidence type="ECO:0000313" key="3">
    <source>
        <dbReference type="Proteomes" id="UP000256690"/>
    </source>
</evidence>
<dbReference type="SUPFAM" id="SSF103196">
    <property type="entry name" value="Roadblock/LC7 domain"/>
    <property type="match status" value="1"/>
</dbReference>
<dbReference type="RefSeq" id="XP_026601870.1">
    <property type="nucleotide sequence ID" value="XM_026749838.1"/>
</dbReference>
<evidence type="ECO:0000313" key="2">
    <source>
        <dbReference type="EMBL" id="RDW72650.1"/>
    </source>
</evidence>
<gene>
    <name evidence="2" type="ORF">DSM5745_07822</name>
</gene>
<feature type="region of interest" description="Disordered" evidence="1">
    <location>
        <begin position="43"/>
        <end position="122"/>
    </location>
</feature>